<dbReference type="InterPro" id="IPR003594">
    <property type="entry name" value="HATPase_dom"/>
</dbReference>
<dbReference type="InterPro" id="IPR036890">
    <property type="entry name" value="HATPase_C_sf"/>
</dbReference>
<dbReference type="GO" id="GO:0000155">
    <property type="term" value="F:phosphorelay sensor kinase activity"/>
    <property type="evidence" value="ECO:0007669"/>
    <property type="project" value="InterPro"/>
</dbReference>
<dbReference type="PRINTS" id="PR00344">
    <property type="entry name" value="BCTRLSENSOR"/>
</dbReference>
<keyword evidence="4" id="KW-1003">Cell membrane</keyword>
<name>A0A7V7PT55_9HYPH</name>
<dbReference type="SMART" id="SM00387">
    <property type="entry name" value="HATPase_c"/>
    <property type="match status" value="1"/>
</dbReference>
<comment type="caution">
    <text evidence="21">The sequence shown here is derived from an EMBL/GenBank/DDBJ whole genome shotgun (WGS) entry which is preliminary data.</text>
</comment>
<dbReference type="PANTHER" id="PTHR43065">
    <property type="entry name" value="SENSOR HISTIDINE KINASE"/>
    <property type="match status" value="1"/>
</dbReference>
<dbReference type="CDD" id="cd00075">
    <property type="entry name" value="HATPase"/>
    <property type="match status" value="1"/>
</dbReference>
<keyword evidence="10 21" id="KW-0418">Kinase</keyword>
<dbReference type="EMBL" id="VZDO01000001">
    <property type="protein sequence ID" value="KAB0682773.1"/>
    <property type="molecule type" value="Genomic_DNA"/>
</dbReference>
<feature type="domain" description="Histidine kinase" evidence="20">
    <location>
        <begin position="411"/>
        <end position="622"/>
    </location>
</feature>
<dbReference type="InterPro" id="IPR036097">
    <property type="entry name" value="HisK_dim/P_sf"/>
</dbReference>
<sequence length="623" mass="65762">MAMPLERPLRERARRRSGDGAWTRGRTAAVLLLAALAAAAVFVAGETARRFAAESLLAEARARVPSAVSALRGKLEKQRALPLILREDPAVAAAIQTRDPARLAAVDAKLERLARATRAAVIYILDASGTAVAASNYREPTSFVGSDYAFRDYYRAALASGAAEQYALGTVSGRPGVYFSARIDRDDRPGFGVVVVKVELDAVEDDWRHGGQPVFVADERGIVVASSVPDWRFRTLRPIPAAEAAAIRDSMQFGAAGLAPLGIAEDADLAGFVRIGTGADESRLFAMAAGAVPGGLPGWRLHLLVPAGRELAGAAGLARLVAALVLALLGLIGFFLVRRGRLARLRREERVRAAAELEGRVAERTADLASANRRLTGEIAEREKAEARVVALRDDLAQANRLATLGQVTAGVAHEINQPLAAIRTYAENAHSFLARGDAERADGNLEKVVGLTDRIAAITDTLRDFSRRGKGAIEPLAVEGIVDGALLILNSRIRESGVALERRSTGGAATIMGGRIRLEQVLVNLVRNALEALEGRSDGHVAIDVANADGEVRITVSDDGPGIPAEIRPVLFTPFRTSKAQGTGLGLVISADIVTELGGTLAAAERPGGGTVFTIRLPSIAP</sequence>
<evidence type="ECO:0000256" key="18">
    <source>
        <dbReference type="SAM" id="MobiDB-lite"/>
    </source>
</evidence>
<keyword evidence="17" id="KW-0175">Coiled coil</keyword>
<evidence type="ECO:0000256" key="15">
    <source>
        <dbReference type="ARBA" id="ARBA00059004"/>
    </source>
</evidence>
<dbReference type="FunFam" id="1.10.287.130:FF:000049">
    <property type="entry name" value="C4-dicarboxylate transport sensor protein DctB"/>
    <property type="match status" value="1"/>
</dbReference>
<comment type="catalytic activity">
    <reaction evidence="1">
        <text>ATP + protein L-histidine = ADP + protein N-phospho-L-histidine.</text>
        <dbReference type="EC" id="2.7.13.3"/>
    </reaction>
</comment>
<evidence type="ECO:0000256" key="1">
    <source>
        <dbReference type="ARBA" id="ARBA00000085"/>
    </source>
</evidence>
<dbReference type="InterPro" id="IPR029151">
    <property type="entry name" value="Sensor-like_sf"/>
</dbReference>
<comment type="function">
    <text evidence="15">Member of the two-component regulatory system DctB/DctD involved in the transport of C4-dicarboxylates. DctB functions as a membrane-associated protein kinase that phosphorylates DctD in response to environmental signals.</text>
</comment>
<evidence type="ECO:0000256" key="14">
    <source>
        <dbReference type="ARBA" id="ARBA00023136"/>
    </source>
</evidence>
<evidence type="ECO:0000256" key="12">
    <source>
        <dbReference type="ARBA" id="ARBA00022989"/>
    </source>
</evidence>
<dbReference type="Proteomes" id="UP000432089">
    <property type="component" value="Unassembled WGS sequence"/>
</dbReference>
<dbReference type="GO" id="GO:0005886">
    <property type="term" value="C:plasma membrane"/>
    <property type="evidence" value="ECO:0007669"/>
    <property type="project" value="UniProtKB-SubCell"/>
</dbReference>
<dbReference type="Gene3D" id="3.30.565.10">
    <property type="entry name" value="Histidine kinase-like ATPase, C-terminal domain"/>
    <property type="match status" value="1"/>
</dbReference>
<evidence type="ECO:0000256" key="8">
    <source>
        <dbReference type="ARBA" id="ARBA00022692"/>
    </source>
</evidence>
<keyword evidence="12 19" id="KW-1133">Transmembrane helix</keyword>
<keyword evidence="13" id="KW-0902">Two-component regulatory system</keyword>
<keyword evidence="7" id="KW-0808">Transferase</keyword>
<keyword evidence="9" id="KW-0547">Nucleotide-binding</keyword>
<dbReference type="SMART" id="SM00388">
    <property type="entry name" value="HisKA"/>
    <property type="match status" value="1"/>
</dbReference>
<dbReference type="Pfam" id="PF02518">
    <property type="entry name" value="HATPase_c"/>
    <property type="match status" value="1"/>
</dbReference>
<dbReference type="SUPFAM" id="SSF47384">
    <property type="entry name" value="Homodimeric domain of signal transducing histidine kinase"/>
    <property type="match status" value="1"/>
</dbReference>
<evidence type="ECO:0000256" key="11">
    <source>
        <dbReference type="ARBA" id="ARBA00022840"/>
    </source>
</evidence>
<evidence type="ECO:0000256" key="13">
    <source>
        <dbReference type="ARBA" id="ARBA00023012"/>
    </source>
</evidence>
<dbReference type="InterPro" id="IPR004358">
    <property type="entry name" value="Sig_transdc_His_kin-like_C"/>
</dbReference>
<evidence type="ECO:0000256" key="17">
    <source>
        <dbReference type="SAM" id="Coils"/>
    </source>
</evidence>
<proteinExistence type="predicted"/>
<dbReference type="Pfam" id="PF00512">
    <property type="entry name" value="HisKA"/>
    <property type="match status" value="1"/>
</dbReference>
<evidence type="ECO:0000256" key="4">
    <source>
        <dbReference type="ARBA" id="ARBA00022475"/>
    </source>
</evidence>
<evidence type="ECO:0000256" key="5">
    <source>
        <dbReference type="ARBA" id="ARBA00022519"/>
    </source>
</evidence>
<evidence type="ECO:0000256" key="2">
    <source>
        <dbReference type="ARBA" id="ARBA00004429"/>
    </source>
</evidence>
<keyword evidence="6" id="KW-0597">Phosphoprotein</keyword>
<dbReference type="Gene3D" id="1.10.287.130">
    <property type="match status" value="1"/>
</dbReference>
<keyword evidence="22" id="KW-1185">Reference proteome</keyword>
<keyword evidence="8 19" id="KW-0812">Transmembrane</keyword>
<protein>
    <recommendedName>
        <fullName evidence="16">C4-dicarboxylate transport sensor protein DctB</fullName>
        <ecNumber evidence="3">2.7.13.3</ecNumber>
    </recommendedName>
</protein>
<evidence type="ECO:0000259" key="20">
    <source>
        <dbReference type="PROSITE" id="PS50109"/>
    </source>
</evidence>
<comment type="subcellular location">
    <subcellularLocation>
        <location evidence="2">Cell inner membrane</location>
        <topology evidence="2">Multi-pass membrane protein</topology>
    </subcellularLocation>
</comment>
<dbReference type="CDD" id="cd00082">
    <property type="entry name" value="HisKA"/>
    <property type="match status" value="1"/>
</dbReference>
<evidence type="ECO:0000313" key="22">
    <source>
        <dbReference type="Proteomes" id="UP000432089"/>
    </source>
</evidence>
<dbReference type="EC" id="2.7.13.3" evidence="3"/>
<evidence type="ECO:0000256" key="16">
    <source>
        <dbReference type="ARBA" id="ARBA00073143"/>
    </source>
</evidence>
<keyword evidence="14 19" id="KW-0472">Membrane</keyword>
<dbReference type="InterPro" id="IPR003661">
    <property type="entry name" value="HisK_dim/P_dom"/>
</dbReference>
<dbReference type="GO" id="GO:0005524">
    <property type="term" value="F:ATP binding"/>
    <property type="evidence" value="ECO:0007669"/>
    <property type="project" value="UniProtKB-KW"/>
</dbReference>
<evidence type="ECO:0000313" key="21">
    <source>
        <dbReference type="EMBL" id="KAB0682773.1"/>
    </source>
</evidence>
<feature type="transmembrane region" description="Helical" evidence="19">
    <location>
        <begin position="316"/>
        <end position="337"/>
    </location>
</feature>
<evidence type="ECO:0000256" key="7">
    <source>
        <dbReference type="ARBA" id="ARBA00022679"/>
    </source>
</evidence>
<dbReference type="InterPro" id="IPR017055">
    <property type="entry name" value="Sig_transdc_His_kinase_DctB"/>
</dbReference>
<keyword evidence="5" id="KW-0997">Cell inner membrane</keyword>
<evidence type="ECO:0000256" key="3">
    <source>
        <dbReference type="ARBA" id="ARBA00012438"/>
    </source>
</evidence>
<evidence type="ECO:0000256" key="9">
    <source>
        <dbReference type="ARBA" id="ARBA00022741"/>
    </source>
</evidence>
<keyword evidence="11" id="KW-0067">ATP-binding</keyword>
<accession>A0A7V7PT55</accession>
<dbReference type="SUPFAM" id="SSF103190">
    <property type="entry name" value="Sensory domain-like"/>
    <property type="match status" value="1"/>
</dbReference>
<dbReference type="PANTHER" id="PTHR43065:SF46">
    <property type="entry name" value="C4-DICARBOXYLATE TRANSPORT SENSOR PROTEIN DCTB"/>
    <property type="match status" value="1"/>
</dbReference>
<dbReference type="SUPFAM" id="SSF55874">
    <property type="entry name" value="ATPase domain of HSP90 chaperone/DNA topoisomerase II/histidine kinase"/>
    <property type="match status" value="1"/>
</dbReference>
<dbReference type="Gene3D" id="6.10.250.3020">
    <property type="match status" value="1"/>
</dbReference>
<dbReference type="Gene3D" id="3.30.450.20">
    <property type="entry name" value="PAS domain"/>
    <property type="match status" value="2"/>
</dbReference>
<feature type="coiled-coil region" evidence="17">
    <location>
        <begin position="354"/>
        <end position="402"/>
    </location>
</feature>
<dbReference type="PIRSF" id="PIRSF036431">
    <property type="entry name" value="STHK_DctB"/>
    <property type="match status" value="1"/>
</dbReference>
<evidence type="ECO:0000256" key="10">
    <source>
        <dbReference type="ARBA" id="ARBA00022777"/>
    </source>
</evidence>
<evidence type="ECO:0000256" key="6">
    <source>
        <dbReference type="ARBA" id="ARBA00022553"/>
    </source>
</evidence>
<dbReference type="AlphaFoldDB" id="A0A7V7PT55"/>
<feature type="region of interest" description="Disordered" evidence="18">
    <location>
        <begin position="1"/>
        <end position="20"/>
    </location>
</feature>
<organism evidence="21 22">
    <name type="scientific">Plantimonas leprariae</name>
    <dbReference type="NCBI Taxonomy" id="2615207"/>
    <lineage>
        <taxon>Bacteria</taxon>
        <taxon>Pseudomonadati</taxon>
        <taxon>Pseudomonadota</taxon>
        <taxon>Alphaproteobacteria</taxon>
        <taxon>Hyphomicrobiales</taxon>
        <taxon>Aurantimonadaceae</taxon>
        <taxon>Plantimonas</taxon>
    </lineage>
</organism>
<evidence type="ECO:0000256" key="19">
    <source>
        <dbReference type="SAM" id="Phobius"/>
    </source>
</evidence>
<dbReference type="PROSITE" id="PS50109">
    <property type="entry name" value="HIS_KIN"/>
    <property type="match status" value="1"/>
</dbReference>
<reference evidence="21 22" key="1">
    <citation type="submission" date="2019-09" db="EMBL/GenBank/DDBJ databases">
        <title>YIM 132180 draft genome.</title>
        <authorList>
            <person name="Zhang K."/>
        </authorList>
    </citation>
    <scope>NUCLEOTIDE SEQUENCE [LARGE SCALE GENOMIC DNA]</scope>
    <source>
        <strain evidence="21 22">YIM 132180</strain>
    </source>
</reference>
<dbReference type="InterPro" id="IPR005467">
    <property type="entry name" value="His_kinase_dom"/>
</dbReference>
<gene>
    <name evidence="21" type="ORF">F6X38_01445</name>
</gene>